<organism evidence="1 2">
    <name type="scientific">Aurantiacibacter marinus</name>
    <dbReference type="NCBI Taxonomy" id="874156"/>
    <lineage>
        <taxon>Bacteria</taxon>
        <taxon>Pseudomonadati</taxon>
        <taxon>Pseudomonadota</taxon>
        <taxon>Alphaproteobacteria</taxon>
        <taxon>Sphingomonadales</taxon>
        <taxon>Erythrobacteraceae</taxon>
        <taxon>Aurantiacibacter</taxon>
    </lineage>
</organism>
<comment type="caution">
    <text evidence="1">The sequence shown here is derived from an EMBL/GenBank/DDBJ whole genome shotgun (WGS) entry which is preliminary data.</text>
</comment>
<dbReference type="Proteomes" id="UP000053455">
    <property type="component" value="Unassembled WGS sequence"/>
</dbReference>
<keyword evidence="2" id="KW-1185">Reference proteome</keyword>
<dbReference type="PATRIC" id="fig|874156.12.peg.755"/>
<evidence type="ECO:0000313" key="2">
    <source>
        <dbReference type="Proteomes" id="UP000053455"/>
    </source>
</evidence>
<name>A0A0H0XRM3_9SPHN</name>
<evidence type="ECO:0000313" key="1">
    <source>
        <dbReference type="EMBL" id="KLI64651.1"/>
    </source>
</evidence>
<accession>A0A0H0XRM3</accession>
<dbReference type="AlphaFoldDB" id="A0A0H0XRM3"/>
<sequence>MREFDAEVEWAIVSPVNACFGRRRPVRRFYTSRKARGKVKWQDCTQMRFAGVNARLIAARHSAGMSDWFVLQRQQFAKTRDPQTH</sequence>
<dbReference type="EMBL" id="LBHU01000001">
    <property type="protein sequence ID" value="KLI64651.1"/>
    <property type="molecule type" value="Genomic_DNA"/>
</dbReference>
<proteinExistence type="predicted"/>
<gene>
    <name evidence="1" type="ORF">AAV99_03615</name>
</gene>
<protein>
    <submittedName>
        <fullName evidence="1">Uncharacterized protein</fullName>
    </submittedName>
</protein>
<reference evidence="1 2" key="1">
    <citation type="submission" date="2015-04" db="EMBL/GenBank/DDBJ databases">
        <title>The draft genome sequence of Erythrobacter marinus HWDM-33.</title>
        <authorList>
            <person name="Zhuang L."/>
            <person name="Liu Y."/>
            <person name="Shao Z."/>
        </authorList>
    </citation>
    <scope>NUCLEOTIDE SEQUENCE [LARGE SCALE GENOMIC DNA]</scope>
    <source>
        <strain evidence="1 2">HWDM-33</strain>
    </source>
</reference>